<dbReference type="Proteomes" id="UP000310574">
    <property type="component" value="Unassembled WGS sequence"/>
</dbReference>
<evidence type="ECO:0000313" key="3">
    <source>
        <dbReference type="EMBL" id="THF27680.1"/>
    </source>
</evidence>
<comment type="caution">
    <text evidence="3">The sequence shown here is derived from an EMBL/GenBank/DDBJ whole genome shotgun (WGS) entry which is preliminary data.</text>
</comment>
<dbReference type="SUPFAM" id="SSF56300">
    <property type="entry name" value="Metallo-dependent phosphatases"/>
    <property type="match status" value="1"/>
</dbReference>
<evidence type="ECO:0000313" key="4">
    <source>
        <dbReference type="Proteomes" id="UP000310574"/>
    </source>
</evidence>
<evidence type="ECO:0000256" key="1">
    <source>
        <dbReference type="SAM" id="SignalP"/>
    </source>
</evidence>
<feature type="chain" id="PRO_5042970902" evidence="1">
    <location>
        <begin position="25"/>
        <end position="341"/>
    </location>
</feature>
<dbReference type="InterPro" id="IPR004843">
    <property type="entry name" value="Calcineurin-like_PHP"/>
</dbReference>
<feature type="signal peptide" evidence="1">
    <location>
        <begin position="1"/>
        <end position="24"/>
    </location>
</feature>
<dbReference type="PANTHER" id="PTHR43143:SF1">
    <property type="entry name" value="SERINE_THREONINE-PROTEIN PHOSPHATASE CPPED1"/>
    <property type="match status" value="1"/>
</dbReference>
<protein>
    <submittedName>
        <fullName evidence="3">Phosphoesterase</fullName>
    </submittedName>
</protein>
<dbReference type="AlphaFoldDB" id="A0AAQ2HYW5"/>
<reference evidence="3 4" key="1">
    <citation type="submission" date="2019-04" db="EMBL/GenBank/DDBJ databases">
        <title>Draft genome sequence of Pseudomonas sp. M7D1 isolated from rhizosphere of plant the flowery desert.</title>
        <authorList>
            <person name="Poblete-Morales M."/>
            <person name="Plaza N."/>
            <person name="Corsini G."/>
            <person name="Silva E."/>
        </authorList>
    </citation>
    <scope>NUCLEOTIDE SEQUENCE [LARGE SCALE GENOMIC DNA]</scope>
    <source>
        <strain evidence="3 4">M7D1</strain>
    </source>
</reference>
<dbReference type="Pfam" id="PF00149">
    <property type="entry name" value="Metallophos"/>
    <property type="match status" value="1"/>
</dbReference>
<organism evidence="3 4">
    <name type="scientific">Pseudomonas atacamensis</name>
    <dbReference type="NCBI Taxonomy" id="2565368"/>
    <lineage>
        <taxon>Bacteria</taxon>
        <taxon>Pseudomonadati</taxon>
        <taxon>Pseudomonadota</taxon>
        <taxon>Gammaproteobacteria</taxon>
        <taxon>Pseudomonadales</taxon>
        <taxon>Pseudomonadaceae</taxon>
        <taxon>Pseudomonas</taxon>
    </lineage>
</organism>
<dbReference type="GO" id="GO:0016787">
    <property type="term" value="F:hydrolase activity"/>
    <property type="evidence" value="ECO:0007669"/>
    <property type="project" value="InterPro"/>
</dbReference>
<feature type="domain" description="Calcineurin-like phosphoesterase" evidence="2">
    <location>
        <begin position="36"/>
        <end position="269"/>
    </location>
</feature>
<dbReference type="Gene3D" id="3.60.21.10">
    <property type="match status" value="1"/>
</dbReference>
<evidence type="ECO:0000259" key="2">
    <source>
        <dbReference type="Pfam" id="PF00149"/>
    </source>
</evidence>
<gene>
    <name evidence="3" type="ORF">E5170_24055</name>
</gene>
<name>A0AAQ2HYW5_9PSED</name>
<sequence length="341" mass="38898">MNLNNLKSIFVGAWMLASAITAQATTDMPKHMVFASDTQYPWTDKTDRRIPESDSEFKERSKWLVETQLASIAEFRNQHGSQAQVPLMINGDITAFGHGWQRSFMKDLLDKHFKGEYLYGLGNHDYENNVGDCFSNSCAAGSIVQFKEHHEGKVDNFDLKITSGFLSKTYSGSLAYSKNIGEVHMVQLNNEPTYTARIAHPLNPTTFEINDALDWLETDLRLARASGYAIIINMHKPLNHMGTQAQQKRFYDMVNKYRVTAIFAGHLHEDGGDAYQQGNVPMYLSGSTSQQTYLIASFTEDRKQLQVYLVKNNQWRNRTLIDTTVVHSIFAQRPRQKPRRS</sequence>
<keyword evidence="1" id="KW-0732">Signal</keyword>
<accession>A0AAQ2HYW5</accession>
<dbReference type="InterPro" id="IPR051918">
    <property type="entry name" value="STPP_CPPED1"/>
</dbReference>
<dbReference type="InterPro" id="IPR029052">
    <property type="entry name" value="Metallo-depent_PP-like"/>
</dbReference>
<dbReference type="PANTHER" id="PTHR43143">
    <property type="entry name" value="METALLOPHOSPHOESTERASE, CALCINEURIN SUPERFAMILY"/>
    <property type="match status" value="1"/>
</dbReference>
<dbReference type="EMBL" id="SSBS01000007">
    <property type="protein sequence ID" value="THF27680.1"/>
    <property type="molecule type" value="Genomic_DNA"/>
</dbReference>
<proteinExistence type="predicted"/>
<dbReference type="RefSeq" id="WP_136493929.1">
    <property type="nucleotide sequence ID" value="NZ_SSBS01000007.1"/>
</dbReference>